<evidence type="ECO:0000313" key="2">
    <source>
        <dbReference type="Proteomes" id="UP001054945"/>
    </source>
</evidence>
<organism evidence="1 2">
    <name type="scientific">Caerostris extrusa</name>
    <name type="common">Bark spider</name>
    <name type="synonym">Caerostris bankana</name>
    <dbReference type="NCBI Taxonomy" id="172846"/>
    <lineage>
        <taxon>Eukaryota</taxon>
        <taxon>Metazoa</taxon>
        <taxon>Ecdysozoa</taxon>
        <taxon>Arthropoda</taxon>
        <taxon>Chelicerata</taxon>
        <taxon>Arachnida</taxon>
        <taxon>Araneae</taxon>
        <taxon>Araneomorphae</taxon>
        <taxon>Entelegynae</taxon>
        <taxon>Araneoidea</taxon>
        <taxon>Araneidae</taxon>
        <taxon>Caerostris</taxon>
    </lineage>
</organism>
<comment type="caution">
    <text evidence="1">The sequence shown here is derived from an EMBL/GenBank/DDBJ whole genome shotgun (WGS) entry which is preliminary data.</text>
</comment>
<keyword evidence="2" id="KW-1185">Reference proteome</keyword>
<gene>
    <name evidence="1" type="ORF">CEXT_31921</name>
</gene>
<sequence length="110" mass="12691">MDFPPTSPFCLCLLHLQEIPPTLTDSILFRSEINEDLIEVPPTSKQISIPVQEKITFSKEMHSPYPGNSTRKQLTMENRTLIDGILWVSRLMGQSFFQKRLKAIYSDHLN</sequence>
<protein>
    <submittedName>
        <fullName evidence="1">Uncharacterized protein</fullName>
    </submittedName>
</protein>
<dbReference type="AlphaFoldDB" id="A0AAV4S0G7"/>
<name>A0AAV4S0G7_CAEEX</name>
<evidence type="ECO:0000313" key="1">
    <source>
        <dbReference type="EMBL" id="GIY26096.1"/>
    </source>
</evidence>
<dbReference type="Proteomes" id="UP001054945">
    <property type="component" value="Unassembled WGS sequence"/>
</dbReference>
<dbReference type="EMBL" id="BPLR01008625">
    <property type="protein sequence ID" value="GIY26096.1"/>
    <property type="molecule type" value="Genomic_DNA"/>
</dbReference>
<accession>A0AAV4S0G7</accession>
<proteinExistence type="predicted"/>
<reference evidence="1 2" key="1">
    <citation type="submission" date="2021-06" db="EMBL/GenBank/DDBJ databases">
        <title>Caerostris extrusa draft genome.</title>
        <authorList>
            <person name="Kono N."/>
            <person name="Arakawa K."/>
        </authorList>
    </citation>
    <scope>NUCLEOTIDE SEQUENCE [LARGE SCALE GENOMIC DNA]</scope>
</reference>